<evidence type="ECO:0000256" key="3">
    <source>
        <dbReference type="ARBA" id="ARBA00022475"/>
    </source>
</evidence>
<dbReference type="GO" id="GO:0042121">
    <property type="term" value="P:alginic acid biosynthetic process"/>
    <property type="evidence" value="ECO:0007669"/>
    <property type="project" value="InterPro"/>
</dbReference>
<protein>
    <submittedName>
        <fullName evidence="9">MBOAT family protein</fullName>
    </submittedName>
</protein>
<feature type="transmembrane region" description="Helical" evidence="8">
    <location>
        <begin position="203"/>
        <end position="221"/>
    </location>
</feature>
<evidence type="ECO:0000313" key="10">
    <source>
        <dbReference type="Proteomes" id="UP000461880"/>
    </source>
</evidence>
<dbReference type="InterPro" id="IPR051085">
    <property type="entry name" value="MB_O-acyltransferase"/>
</dbReference>
<feature type="transmembrane region" description="Helical" evidence="8">
    <location>
        <begin position="6"/>
        <end position="22"/>
    </location>
</feature>
<dbReference type="GO" id="GO:0005886">
    <property type="term" value="C:plasma membrane"/>
    <property type="evidence" value="ECO:0007669"/>
    <property type="project" value="UniProtKB-SubCell"/>
</dbReference>
<feature type="transmembrane region" description="Helical" evidence="8">
    <location>
        <begin position="95"/>
        <end position="115"/>
    </location>
</feature>
<keyword evidence="3 7" id="KW-1003">Cell membrane</keyword>
<dbReference type="Pfam" id="PF03062">
    <property type="entry name" value="MBOAT"/>
    <property type="match status" value="1"/>
</dbReference>
<dbReference type="PANTHER" id="PTHR13285">
    <property type="entry name" value="ACYLTRANSFERASE"/>
    <property type="match status" value="1"/>
</dbReference>
<dbReference type="InterPro" id="IPR028362">
    <property type="entry name" value="AlgI"/>
</dbReference>
<dbReference type="InterPro" id="IPR004299">
    <property type="entry name" value="MBOAT_fam"/>
</dbReference>
<keyword evidence="4 8" id="KW-0812">Transmembrane</keyword>
<evidence type="ECO:0000256" key="5">
    <source>
        <dbReference type="ARBA" id="ARBA00022989"/>
    </source>
</evidence>
<evidence type="ECO:0000256" key="8">
    <source>
        <dbReference type="SAM" id="Phobius"/>
    </source>
</evidence>
<dbReference type="EMBL" id="VUMN01000007">
    <property type="protein sequence ID" value="MSS58143.1"/>
    <property type="molecule type" value="Genomic_DNA"/>
</dbReference>
<feature type="transmembrane region" description="Helical" evidence="8">
    <location>
        <begin position="287"/>
        <end position="302"/>
    </location>
</feature>
<keyword evidence="6 7" id="KW-0472">Membrane</keyword>
<name>A0A7X2TFW3_9FIRM</name>
<feature type="transmembrane region" description="Helical" evidence="8">
    <location>
        <begin position="429"/>
        <end position="448"/>
    </location>
</feature>
<sequence length="458" mass="52567">MSVLSIPYLLLSGASSIFIWLFSGHSKKITVCLANAVFLYLLGLRTADAIYVLTLTVWTWLFGLHVKKKPLLVLSIFVPVLGLCFYKYSNPFTGLWLAMPLGISFYTFKAISYLADRYHGKNRKASLLEVFDYLCFFPVFMAGPINRSEPFFEELNKPMVFQYRDQKNGCILAGLGLFQKLVISSELSRQVTFYLNNADHPELSGWYTLIGVIFYAFYIYADFDSYSNIAIGTARMMGFHMERNFFTPYLSADIREFWRRWHISLSSWLRDYVYIPLGGNRKGKGRKYLNTLIVFAVSGLWHGNTKVFLIWGLGHGILSVLEDMILKKKKNVPFPVRVLLVFVNFSLVSLLWIFFRSSSGTEALAVFRNLAQLPASSLSSVNAEGLGITQNEFVWGFILIAMVIVTDLLRNHRDMLEWLADRKLVTRWMIYFVLMVIAMIFGVYGPGYHASDFIYVTF</sequence>
<evidence type="ECO:0000313" key="9">
    <source>
        <dbReference type="EMBL" id="MSS58143.1"/>
    </source>
</evidence>
<dbReference type="InterPro" id="IPR024194">
    <property type="entry name" value="Ac/AlaTfrase_AlgI/DltB"/>
</dbReference>
<dbReference type="PANTHER" id="PTHR13285:SF18">
    <property type="entry name" value="PROTEIN-CYSTEINE N-PALMITOYLTRANSFERASE RASP"/>
    <property type="match status" value="1"/>
</dbReference>
<dbReference type="PIRSF" id="PIRSF016636">
    <property type="entry name" value="AlgI_DltB"/>
    <property type="match status" value="1"/>
</dbReference>
<comment type="subcellular location">
    <subcellularLocation>
        <location evidence="1">Cell membrane</location>
        <topology evidence="1">Multi-pass membrane protein</topology>
    </subcellularLocation>
</comment>
<dbReference type="PIRSF" id="PIRSF500217">
    <property type="entry name" value="AlgI"/>
    <property type="match status" value="1"/>
</dbReference>
<proteinExistence type="inferred from homology"/>
<reference evidence="9 10" key="1">
    <citation type="submission" date="2019-08" db="EMBL/GenBank/DDBJ databases">
        <title>In-depth cultivation of the pig gut microbiome towards novel bacterial diversity and tailored functional studies.</title>
        <authorList>
            <person name="Wylensek D."/>
            <person name="Hitch T.C.A."/>
            <person name="Clavel T."/>
        </authorList>
    </citation>
    <scope>NUCLEOTIDE SEQUENCE [LARGE SCALE GENOMIC DNA]</scope>
    <source>
        <strain evidence="9 10">Oil+RF-744-GAM-WT-6</strain>
    </source>
</reference>
<evidence type="ECO:0000256" key="7">
    <source>
        <dbReference type="PIRNR" id="PIRNR016636"/>
    </source>
</evidence>
<dbReference type="AlphaFoldDB" id="A0A7X2TFW3"/>
<evidence type="ECO:0000256" key="4">
    <source>
        <dbReference type="ARBA" id="ARBA00022692"/>
    </source>
</evidence>
<keyword evidence="7" id="KW-0808">Transferase</keyword>
<dbReference type="GO" id="GO:0016746">
    <property type="term" value="F:acyltransferase activity"/>
    <property type="evidence" value="ECO:0007669"/>
    <property type="project" value="UniProtKB-KW"/>
</dbReference>
<feature type="transmembrane region" description="Helical" evidence="8">
    <location>
        <begin position="127"/>
        <end position="145"/>
    </location>
</feature>
<dbReference type="Proteomes" id="UP000461880">
    <property type="component" value="Unassembled WGS sequence"/>
</dbReference>
<organism evidence="9 10">
    <name type="scientific">Stecheria intestinalis</name>
    <dbReference type="NCBI Taxonomy" id="2606630"/>
    <lineage>
        <taxon>Bacteria</taxon>
        <taxon>Bacillati</taxon>
        <taxon>Bacillota</taxon>
        <taxon>Erysipelotrichia</taxon>
        <taxon>Erysipelotrichales</taxon>
        <taxon>Erysipelotrichaceae</taxon>
        <taxon>Stecheria</taxon>
    </lineage>
</organism>
<keyword evidence="7" id="KW-0012">Acyltransferase</keyword>
<keyword evidence="5 8" id="KW-1133">Transmembrane helix</keyword>
<dbReference type="RefSeq" id="WP_154503719.1">
    <property type="nucleotide sequence ID" value="NZ_VUMN01000007.1"/>
</dbReference>
<feature type="transmembrane region" description="Helical" evidence="8">
    <location>
        <begin position="393"/>
        <end position="409"/>
    </location>
</feature>
<evidence type="ECO:0000256" key="1">
    <source>
        <dbReference type="ARBA" id="ARBA00004651"/>
    </source>
</evidence>
<comment type="similarity">
    <text evidence="2 7">Belongs to the membrane-bound acyltransferase family.</text>
</comment>
<gene>
    <name evidence="9" type="ORF">FYJ51_04405</name>
</gene>
<feature type="transmembrane region" description="Helical" evidence="8">
    <location>
        <begin position="338"/>
        <end position="355"/>
    </location>
</feature>
<comment type="caution">
    <text evidence="9">The sequence shown here is derived from an EMBL/GenBank/DDBJ whole genome shotgun (WGS) entry which is preliminary data.</text>
</comment>
<accession>A0A7X2TFW3</accession>
<evidence type="ECO:0000256" key="6">
    <source>
        <dbReference type="ARBA" id="ARBA00023136"/>
    </source>
</evidence>
<evidence type="ECO:0000256" key="2">
    <source>
        <dbReference type="ARBA" id="ARBA00010323"/>
    </source>
</evidence>
<keyword evidence="10" id="KW-1185">Reference proteome</keyword>